<keyword evidence="7" id="KW-0408">Iron</keyword>
<dbReference type="STRING" id="1108595.BKX93_19080"/>
<feature type="transmembrane region" description="Helical" evidence="10">
    <location>
        <begin position="12"/>
        <end position="32"/>
    </location>
</feature>
<feature type="transmembrane region" description="Helical" evidence="10">
    <location>
        <begin position="161"/>
        <end position="180"/>
    </location>
</feature>
<dbReference type="GO" id="GO:0006631">
    <property type="term" value="P:fatty acid metabolic process"/>
    <property type="evidence" value="ECO:0007669"/>
    <property type="project" value="UniProtKB-KW"/>
</dbReference>
<keyword evidence="6" id="KW-0560">Oxidoreductase</keyword>
<dbReference type="GO" id="GO:0016020">
    <property type="term" value="C:membrane"/>
    <property type="evidence" value="ECO:0007669"/>
    <property type="project" value="UniProtKB-SubCell"/>
</dbReference>
<evidence type="ECO:0000256" key="4">
    <source>
        <dbReference type="ARBA" id="ARBA00022832"/>
    </source>
</evidence>
<dbReference type="PANTHER" id="PTHR11351:SF33">
    <property type="entry name" value="DELTA-9 FATTY ACID DESATURASE, DESA"/>
    <property type="match status" value="1"/>
</dbReference>
<comment type="similarity">
    <text evidence="2">Belongs to the fatty acid desaturase type 2 family.</text>
</comment>
<dbReference type="KEGG" id="cvc:BKX93_19080"/>
<feature type="domain" description="Fatty acid desaturase" evidence="11">
    <location>
        <begin position="9"/>
        <end position="228"/>
    </location>
</feature>
<evidence type="ECO:0000256" key="10">
    <source>
        <dbReference type="SAM" id="Phobius"/>
    </source>
</evidence>
<dbReference type="PANTHER" id="PTHR11351">
    <property type="entry name" value="ACYL-COA DESATURASE"/>
    <property type="match status" value="1"/>
</dbReference>
<dbReference type="EMBL" id="CP017707">
    <property type="protein sequence ID" value="AOZ51889.1"/>
    <property type="molecule type" value="Genomic_DNA"/>
</dbReference>
<dbReference type="InterPro" id="IPR015876">
    <property type="entry name" value="Acyl-CoA_DS"/>
</dbReference>
<proteinExistence type="inferred from homology"/>
<protein>
    <submittedName>
        <fullName evidence="12">Acyl-CoA desaturase</fullName>
    </submittedName>
</protein>
<evidence type="ECO:0000256" key="2">
    <source>
        <dbReference type="ARBA" id="ARBA00008749"/>
    </source>
</evidence>
<evidence type="ECO:0000313" key="13">
    <source>
        <dbReference type="Proteomes" id="UP000178776"/>
    </source>
</evidence>
<keyword evidence="5 10" id="KW-1133">Transmembrane helix</keyword>
<evidence type="ECO:0000313" key="12">
    <source>
        <dbReference type="EMBL" id="AOZ51889.1"/>
    </source>
</evidence>
<reference evidence="12 13" key="1">
    <citation type="submission" date="2016-10" db="EMBL/GenBank/DDBJ databases">
        <title>Chromobacterium muskegensis sp. nov., an insecticidal bacterium isolated from Sphagnum bogs.</title>
        <authorList>
            <person name="Sparks M.E."/>
            <person name="Blackburn M.B."/>
            <person name="Gundersen-Rindal D.E."/>
            <person name="Mitchell A."/>
            <person name="Farrar R."/>
            <person name="Kuhar D."/>
        </authorList>
    </citation>
    <scope>NUCLEOTIDE SEQUENCE [LARGE SCALE GENOMIC DNA]</scope>
    <source>
        <strain evidence="12 13">21-1</strain>
    </source>
</reference>
<evidence type="ECO:0000259" key="11">
    <source>
        <dbReference type="Pfam" id="PF00487"/>
    </source>
</evidence>
<dbReference type="GeneID" id="68843308"/>
<gene>
    <name evidence="12" type="ORF">BKX93_19080</name>
</gene>
<sequence length="387" mass="44224">MQLSLLDLPWWGLVLATLGLTHVTIASVTIFLHRHQAHQALQLHPLASHFFRFWLWLTTGMVTREWIAIHRKHHAMTDTPGDPHSPLRFGLTTVLLQGSELYRRAAGDQAMLEHYGGNTPDDWLERRLYTNHSALGVGLMLLIDLLLFGPVGLTVWAVQMLWIPIFAAGVINGIGHYWGYRLFATNDSSRNIVPWGVLIGGEELHNNHHAYVTSPKLSARWWEFDIGWAYIRLLACLHLAMVRQPVPPLRQNPLKLHCDEKTMNAVIAHRYLVLERFDHALRRAASVELRRLEGLYVAAGLEAVRCWLRHAAREPLPDGELLERVLPLSMALNTIYTMRRELASLWERSACSTALLSSQLEDWCRRAESSGIDGLPEFSRQLRQYDC</sequence>
<keyword evidence="8" id="KW-0443">Lipid metabolism</keyword>
<evidence type="ECO:0000256" key="6">
    <source>
        <dbReference type="ARBA" id="ARBA00023002"/>
    </source>
</evidence>
<dbReference type="AlphaFoldDB" id="A0A1D9LKY1"/>
<feature type="transmembrane region" description="Helical" evidence="10">
    <location>
        <begin position="134"/>
        <end position="155"/>
    </location>
</feature>
<dbReference type="RefSeq" id="WP_070980904.1">
    <property type="nucleotide sequence ID" value="NZ_CP017707.1"/>
</dbReference>
<dbReference type="GO" id="GO:0016717">
    <property type="term" value="F:oxidoreductase activity, acting on paired donors, with oxidation of a pair of donors resulting in the reduction of molecular oxygen to two molecules of water"/>
    <property type="evidence" value="ECO:0007669"/>
    <property type="project" value="InterPro"/>
</dbReference>
<evidence type="ECO:0000256" key="3">
    <source>
        <dbReference type="ARBA" id="ARBA00022692"/>
    </source>
</evidence>
<name>A0A1D9LKY1_9NEIS</name>
<evidence type="ECO:0000256" key="9">
    <source>
        <dbReference type="ARBA" id="ARBA00023136"/>
    </source>
</evidence>
<evidence type="ECO:0000256" key="1">
    <source>
        <dbReference type="ARBA" id="ARBA00004141"/>
    </source>
</evidence>
<evidence type="ECO:0000256" key="5">
    <source>
        <dbReference type="ARBA" id="ARBA00022989"/>
    </source>
</evidence>
<accession>A0A1D9LKY1</accession>
<keyword evidence="4" id="KW-0276">Fatty acid metabolism</keyword>
<keyword evidence="9 10" id="KW-0472">Membrane</keyword>
<keyword evidence="3 10" id="KW-0812">Transmembrane</keyword>
<dbReference type="InterPro" id="IPR005804">
    <property type="entry name" value="FA_desaturase_dom"/>
</dbReference>
<dbReference type="Proteomes" id="UP000178776">
    <property type="component" value="Chromosome"/>
</dbReference>
<evidence type="ECO:0000256" key="7">
    <source>
        <dbReference type="ARBA" id="ARBA00023004"/>
    </source>
</evidence>
<dbReference type="CDD" id="cd03505">
    <property type="entry name" value="Delta9-FADS-like"/>
    <property type="match status" value="1"/>
</dbReference>
<dbReference type="Pfam" id="PF00487">
    <property type="entry name" value="FA_desaturase"/>
    <property type="match status" value="1"/>
</dbReference>
<organism evidence="12 13">
    <name type="scientific">Chromobacterium vaccinii</name>
    <dbReference type="NCBI Taxonomy" id="1108595"/>
    <lineage>
        <taxon>Bacteria</taxon>
        <taxon>Pseudomonadati</taxon>
        <taxon>Pseudomonadota</taxon>
        <taxon>Betaproteobacteria</taxon>
        <taxon>Neisseriales</taxon>
        <taxon>Chromobacteriaceae</taxon>
        <taxon>Chromobacterium</taxon>
    </lineage>
</organism>
<evidence type="ECO:0000256" key="8">
    <source>
        <dbReference type="ARBA" id="ARBA00023098"/>
    </source>
</evidence>
<comment type="subcellular location">
    <subcellularLocation>
        <location evidence="1">Membrane</location>
        <topology evidence="1">Multi-pass membrane protein</topology>
    </subcellularLocation>
</comment>